<dbReference type="SUPFAM" id="SSF144091">
    <property type="entry name" value="Rhomboid-like"/>
    <property type="match status" value="1"/>
</dbReference>
<evidence type="ECO:0000256" key="9">
    <source>
        <dbReference type="ARBA" id="ARBA00022989"/>
    </source>
</evidence>
<dbReference type="GO" id="GO:0004252">
    <property type="term" value="F:serine-type endopeptidase activity"/>
    <property type="evidence" value="ECO:0007669"/>
    <property type="project" value="InterPro"/>
</dbReference>
<dbReference type="Pfam" id="PF01694">
    <property type="entry name" value="Rhomboid"/>
    <property type="match status" value="1"/>
</dbReference>
<dbReference type="GO" id="GO:0006508">
    <property type="term" value="P:proteolysis"/>
    <property type="evidence" value="ECO:0007669"/>
    <property type="project" value="UniProtKB-KW"/>
</dbReference>
<keyword evidence="7 11" id="KW-0378">Hydrolase</keyword>
<evidence type="ECO:0000256" key="6">
    <source>
        <dbReference type="ARBA" id="ARBA00022692"/>
    </source>
</evidence>
<dbReference type="EMBL" id="DS113643">
    <property type="protein sequence ID" value="EAX99274.1"/>
    <property type="molecule type" value="Genomic_DNA"/>
</dbReference>
<evidence type="ECO:0000256" key="3">
    <source>
        <dbReference type="ARBA" id="ARBA00009045"/>
    </source>
</evidence>
<dbReference type="InParanoid" id="A2F737"/>
<reference evidence="14" key="1">
    <citation type="submission" date="2006-10" db="EMBL/GenBank/DDBJ databases">
        <authorList>
            <person name="Amadeo P."/>
            <person name="Zhao Q."/>
            <person name="Wortman J."/>
            <person name="Fraser-Liggett C."/>
            <person name="Carlton J."/>
        </authorList>
    </citation>
    <scope>NUCLEOTIDE SEQUENCE</scope>
    <source>
        <strain evidence="14">G3</strain>
    </source>
</reference>
<evidence type="ECO:0000256" key="11">
    <source>
        <dbReference type="RuleBase" id="RU362115"/>
    </source>
</evidence>
<keyword evidence="10 11" id="KW-0472">Membrane</keyword>
<dbReference type="InterPro" id="IPR002610">
    <property type="entry name" value="Peptidase_S54_rhomboid-like"/>
</dbReference>
<evidence type="ECO:0000256" key="12">
    <source>
        <dbReference type="SAM" id="MobiDB-lite"/>
    </source>
</evidence>
<comment type="function">
    <text evidence="11">Serine protease involved in intramembrane proteolysis.</text>
</comment>
<dbReference type="STRING" id="5722.A2F737"/>
<proteinExistence type="inferred from homology"/>
<sequence length="366" mass="41606">MSNITTFNDIKRNESPKPMYSGAGRKIGDSSNNNKKNNQNLFQGRAHRLDGTVVEPPKEEKKKPMPNTEPLPPMDGYEYRQEKVVVNALANIPRELDVNFWTWNLENMEDIQCKDMCLLNYCPCCVGPCCSPVRKADWCGILKRFTFWLLLFQLAYYIMTLCYSTDIGWMLEPSTSIVIKYGAMSTQKIRYDYQFWRLFTYMFLHGSWIHILFNSLGQFMFCLGCEKSWGYVRYIAIYFLSGILGGLVSAMKSANQISVGASAGIFGIMGAYAALILLLWSQLQGMAKIQLTTFLIMLPIMFICVSFLPHVDWAGHLGGVLGGIGLTFLIFCDKAEEKNRKWFILAGVIIIIICLAVPLPIIFTRK</sequence>
<dbReference type="KEGG" id="tva:4757080"/>
<comment type="subcellular location">
    <subcellularLocation>
        <location evidence="2 11">Membrane</location>
        <topology evidence="2 11">Multi-pass membrane protein</topology>
    </subcellularLocation>
</comment>
<keyword evidence="8 11" id="KW-0720">Serine protease</keyword>
<evidence type="ECO:0000256" key="2">
    <source>
        <dbReference type="ARBA" id="ARBA00004141"/>
    </source>
</evidence>
<dbReference type="Gene3D" id="1.20.1540.10">
    <property type="entry name" value="Rhomboid-like"/>
    <property type="match status" value="1"/>
</dbReference>
<dbReference type="PANTHER" id="PTHR22936">
    <property type="entry name" value="RHOMBOID-RELATED"/>
    <property type="match status" value="1"/>
</dbReference>
<dbReference type="AlphaFoldDB" id="A2F737"/>
<name>A2F737_TRIV3</name>
<feature type="transmembrane region" description="Helical" evidence="11">
    <location>
        <begin position="145"/>
        <end position="171"/>
    </location>
</feature>
<evidence type="ECO:0000256" key="10">
    <source>
        <dbReference type="ARBA" id="ARBA00023136"/>
    </source>
</evidence>
<keyword evidence="9 11" id="KW-1133">Transmembrane helix</keyword>
<protein>
    <recommendedName>
        <fullName evidence="4">rhomboid protease</fullName>
        <ecNumber evidence="4">3.4.21.105</ecNumber>
    </recommendedName>
</protein>
<dbReference type="Proteomes" id="UP000001542">
    <property type="component" value="Unassembled WGS sequence"/>
</dbReference>
<feature type="transmembrane region" description="Helical" evidence="11">
    <location>
        <begin position="257"/>
        <end position="279"/>
    </location>
</feature>
<organism evidence="14 15">
    <name type="scientific">Trichomonas vaginalis (strain ATCC PRA-98 / G3)</name>
    <dbReference type="NCBI Taxonomy" id="412133"/>
    <lineage>
        <taxon>Eukaryota</taxon>
        <taxon>Metamonada</taxon>
        <taxon>Parabasalia</taxon>
        <taxon>Trichomonadida</taxon>
        <taxon>Trichomonadidae</taxon>
        <taxon>Trichomonas</taxon>
    </lineage>
</organism>
<evidence type="ECO:0000256" key="4">
    <source>
        <dbReference type="ARBA" id="ARBA00013039"/>
    </source>
</evidence>
<dbReference type="EC" id="3.4.21.105" evidence="4"/>
<feature type="transmembrane region" description="Helical" evidence="11">
    <location>
        <begin position="198"/>
        <end position="219"/>
    </location>
</feature>
<evidence type="ECO:0000256" key="1">
    <source>
        <dbReference type="ARBA" id="ARBA00000156"/>
    </source>
</evidence>
<feature type="region of interest" description="Disordered" evidence="12">
    <location>
        <begin position="1"/>
        <end position="75"/>
    </location>
</feature>
<keyword evidence="6 11" id="KW-0812">Transmembrane</keyword>
<feature type="transmembrane region" description="Helical" evidence="11">
    <location>
        <begin position="291"/>
        <end position="308"/>
    </location>
</feature>
<evidence type="ECO:0000256" key="7">
    <source>
        <dbReference type="ARBA" id="ARBA00022801"/>
    </source>
</evidence>
<evidence type="ECO:0000259" key="13">
    <source>
        <dbReference type="Pfam" id="PF01694"/>
    </source>
</evidence>
<dbReference type="InterPro" id="IPR035952">
    <property type="entry name" value="Rhomboid-like_sf"/>
</dbReference>
<dbReference type="GO" id="GO:0016020">
    <property type="term" value="C:membrane"/>
    <property type="evidence" value="ECO:0007669"/>
    <property type="project" value="UniProtKB-SubCell"/>
</dbReference>
<keyword evidence="5 11" id="KW-0645">Protease</keyword>
<dbReference type="OrthoDB" id="418595at2759"/>
<dbReference type="eggNOG" id="KOG2289">
    <property type="taxonomic scope" value="Eukaryota"/>
</dbReference>
<keyword evidence="15" id="KW-1185">Reference proteome</keyword>
<dbReference type="VEuPathDB" id="TrichDB:TVAGG3_0258610"/>
<dbReference type="VEuPathDB" id="TrichDB:TVAG_112900"/>
<comment type="catalytic activity">
    <reaction evidence="1 11">
        <text>Cleaves type-1 transmembrane domains using a catalytic dyad composed of serine and histidine that are contributed by different transmembrane domains.</text>
        <dbReference type="EC" id="3.4.21.105"/>
    </reaction>
</comment>
<dbReference type="RefSeq" id="XP_001312204.1">
    <property type="nucleotide sequence ID" value="XM_001312203.1"/>
</dbReference>
<dbReference type="OMA" id="FCFWISI"/>
<reference evidence="14" key="2">
    <citation type="journal article" date="2007" name="Science">
        <title>Draft genome sequence of the sexually transmitted pathogen Trichomonas vaginalis.</title>
        <authorList>
            <person name="Carlton J.M."/>
            <person name="Hirt R.P."/>
            <person name="Silva J.C."/>
            <person name="Delcher A.L."/>
            <person name="Schatz M."/>
            <person name="Zhao Q."/>
            <person name="Wortman J.R."/>
            <person name="Bidwell S.L."/>
            <person name="Alsmark U.C.M."/>
            <person name="Besteiro S."/>
            <person name="Sicheritz-Ponten T."/>
            <person name="Noel C.J."/>
            <person name="Dacks J.B."/>
            <person name="Foster P.G."/>
            <person name="Simillion C."/>
            <person name="Van de Peer Y."/>
            <person name="Miranda-Saavedra D."/>
            <person name="Barton G.J."/>
            <person name="Westrop G.D."/>
            <person name="Mueller S."/>
            <person name="Dessi D."/>
            <person name="Fiori P.L."/>
            <person name="Ren Q."/>
            <person name="Paulsen I."/>
            <person name="Zhang H."/>
            <person name="Bastida-Corcuera F.D."/>
            <person name="Simoes-Barbosa A."/>
            <person name="Brown M.T."/>
            <person name="Hayes R.D."/>
            <person name="Mukherjee M."/>
            <person name="Okumura C.Y."/>
            <person name="Schneider R."/>
            <person name="Smith A.J."/>
            <person name="Vanacova S."/>
            <person name="Villalvazo M."/>
            <person name="Haas B.J."/>
            <person name="Pertea M."/>
            <person name="Feldblyum T.V."/>
            <person name="Utterback T.R."/>
            <person name="Shu C.L."/>
            <person name="Osoegawa K."/>
            <person name="de Jong P.J."/>
            <person name="Hrdy I."/>
            <person name="Horvathova L."/>
            <person name="Zubacova Z."/>
            <person name="Dolezal P."/>
            <person name="Malik S.B."/>
            <person name="Logsdon J.M. Jr."/>
            <person name="Henze K."/>
            <person name="Gupta A."/>
            <person name="Wang C.C."/>
            <person name="Dunne R.L."/>
            <person name="Upcroft J.A."/>
            <person name="Upcroft P."/>
            <person name="White O."/>
            <person name="Salzberg S.L."/>
            <person name="Tang P."/>
            <person name="Chiu C.-H."/>
            <person name="Lee Y.-S."/>
            <person name="Embley T.M."/>
            <person name="Coombs G.H."/>
            <person name="Mottram J.C."/>
            <person name="Tachezy J."/>
            <person name="Fraser-Liggett C.M."/>
            <person name="Johnson P.J."/>
        </authorList>
    </citation>
    <scope>NUCLEOTIDE SEQUENCE [LARGE SCALE GENOMIC DNA]</scope>
    <source>
        <strain evidence="14">G3</strain>
    </source>
</reference>
<evidence type="ECO:0000256" key="5">
    <source>
        <dbReference type="ARBA" id="ARBA00022670"/>
    </source>
</evidence>
<dbReference type="InterPro" id="IPR022764">
    <property type="entry name" value="Peptidase_S54_rhomboid_dom"/>
</dbReference>
<evidence type="ECO:0000256" key="8">
    <source>
        <dbReference type="ARBA" id="ARBA00022825"/>
    </source>
</evidence>
<gene>
    <name evidence="14" type="ORF">TVAG_112900</name>
</gene>
<evidence type="ECO:0000313" key="15">
    <source>
        <dbReference type="Proteomes" id="UP000001542"/>
    </source>
</evidence>
<accession>A2F737</accession>
<evidence type="ECO:0000313" key="14">
    <source>
        <dbReference type="EMBL" id="EAX99274.1"/>
    </source>
</evidence>
<feature type="transmembrane region" description="Helical" evidence="11">
    <location>
        <begin position="343"/>
        <end position="363"/>
    </location>
</feature>
<feature type="transmembrane region" description="Helical" evidence="11">
    <location>
        <begin position="231"/>
        <end position="251"/>
    </location>
</feature>
<comment type="similarity">
    <text evidence="3 11">Belongs to the peptidase S54 family.</text>
</comment>
<dbReference type="PANTHER" id="PTHR22936:SF69">
    <property type="entry name" value="RHOMBOID-LIKE PROTEIN"/>
    <property type="match status" value="1"/>
</dbReference>
<feature type="domain" description="Peptidase S54 rhomboid" evidence="13">
    <location>
        <begin position="194"/>
        <end position="331"/>
    </location>
</feature>
<feature type="transmembrane region" description="Helical" evidence="11">
    <location>
        <begin position="314"/>
        <end position="331"/>
    </location>
</feature>